<feature type="domain" description="Chromo" evidence="2">
    <location>
        <begin position="37"/>
        <end position="80"/>
    </location>
</feature>
<proteinExistence type="predicted"/>
<dbReference type="Proteomes" id="UP001175000">
    <property type="component" value="Unassembled WGS sequence"/>
</dbReference>
<dbReference type="Pfam" id="PF00385">
    <property type="entry name" value="Chromo"/>
    <property type="match status" value="1"/>
</dbReference>
<dbReference type="SUPFAM" id="SSF54160">
    <property type="entry name" value="Chromo domain-like"/>
    <property type="match status" value="1"/>
</dbReference>
<dbReference type="InterPro" id="IPR000953">
    <property type="entry name" value="Chromo/chromo_shadow_dom"/>
</dbReference>
<comment type="caution">
    <text evidence="3">The sequence shown here is derived from an EMBL/GenBank/DDBJ whole genome shotgun (WGS) entry which is preliminary data.</text>
</comment>
<dbReference type="EMBL" id="JAULSU010000005">
    <property type="protein sequence ID" value="KAK0616936.1"/>
    <property type="molecule type" value="Genomic_DNA"/>
</dbReference>
<dbReference type="Gene3D" id="2.40.50.40">
    <property type="match status" value="1"/>
</dbReference>
<dbReference type="InterPro" id="IPR023780">
    <property type="entry name" value="Chromo_domain"/>
</dbReference>
<dbReference type="GO" id="GO:0006338">
    <property type="term" value="P:chromatin remodeling"/>
    <property type="evidence" value="ECO:0007669"/>
    <property type="project" value="UniProtKB-ARBA"/>
</dbReference>
<dbReference type="InterPro" id="IPR016197">
    <property type="entry name" value="Chromo-like_dom_sf"/>
</dbReference>
<dbReference type="InterPro" id="IPR053008">
    <property type="entry name" value="Phomopsin_biosynth_assoc"/>
</dbReference>
<sequence>MEARYYAELKISRSRGVPRLCDSSQTSVVDDAGEEEYEVNEICNYRKSEDGGLEFLVKWKCGDETWEPFESIAETEALDSRPSGDCDCGNSTSEALSRGCVFDALASAWLPPECRDDELTAEFNQSGPGVAGAWPYWAHDNGTVPLTTTDLARLGDTNGVWYSTREWHLVHCNFYWRKLLRARQNGRPLVETRYDNMGHIVHCGEIAKQTTPMQKISVLASVVLTSDV</sequence>
<protein>
    <recommendedName>
        <fullName evidence="2">Chromo domain-containing protein</fullName>
    </recommendedName>
</protein>
<organism evidence="3 4">
    <name type="scientific">Immersiella caudata</name>
    <dbReference type="NCBI Taxonomy" id="314043"/>
    <lineage>
        <taxon>Eukaryota</taxon>
        <taxon>Fungi</taxon>
        <taxon>Dikarya</taxon>
        <taxon>Ascomycota</taxon>
        <taxon>Pezizomycotina</taxon>
        <taxon>Sordariomycetes</taxon>
        <taxon>Sordariomycetidae</taxon>
        <taxon>Sordariales</taxon>
        <taxon>Lasiosphaeriaceae</taxon>
        <taxon>Immersiella</taxon>
    </lineage>
</organism>
<dbReference type="PANTHER" id="PTHR35896:SF3">
    <property type="entry name" value="MAJOR FACILITATOR SUPERFAMILY TRANSPORTER"/>
    <property type="match status" value="1"/>
</dbReference>
<evidence type="ECO:0000313" key="3">
    <source>
        <dbReference type="EMBL" id="KAK0616936.1"/>
    </source>
</evidence>
<keyword evidence="4" id="KW-1185">Reference proteome</keyword>
<comment type="subunit">
    <text evidence="1">Component of the NuA4 histone acetyltransferase complex.</text>
</comment>
<evidence type="ECO:0000313" key="4">
    <source>
        <dbReference type="Proteomes" id="UP001175000"/>
    </source>
</evidence>
<dbReference type="AlphaFoldDB" id="A0AA39WKA9"/>
<dbReference type="PANTHER" id="PTHR35896">
    <property type="entry name" value="IG-LIKE DOMAIN-CONTAINING PROTEIN"/>
    <property type="match status" value="1"/>
</dbReference>
<accession>A0AA39WKA9</accession>
<reference evidence="3" key="1">
    <citation type="submission" date="2023-06" db="EMBL/GenBank/DDBJ databases">
        <title>Genome-scale phylogeny and comparative genomics of the fungal order Sordariales.</title>
        <authorList>
            <consortium name="Lawrence Berkeley National Laboratory"/>
            <person name="Hensen N."/>
            <person name="Bonometti L."/>
            <person name="Westerberg I."/>
            <person name="Brannstrom I.O."/>
            <person name="Guillou S."/>
            <person name="Cros-Aarteil S."/>
            <person name="Calhoun S."/>
            <person name="Haridas S."/>
            <person name="Kuo A."/>
            <person name="Mondo S."/>
            <person name="Pangilinan J."/>
            <person name="Riley R."/>
            <person name="Labutti K."/>
            <person name="Andreopoulos B."/>
            <person name="Lipzen A."/>
            <person name="Chen C."/>
            <person name="Yanf M."/>
            <person name="Daum C."/>
            <person name="Ng V."/>
            <person name="Clum A."/>
            <person name="Steindorff A."/>
            <person name="Ohm R."/>
            <person name="Martin F."/>
            <person name="Silar P."/>
            <person name="Natvig D."/>
            <person name="Lalanne C."/>
            <person name="Gautier V."/>
            <person name="Ament-Velasquez S.L."/>
            <person name="Kruys A."/>
            <person name="Hutchinson M.I."/>
            <person name="Powell A.J."/>
            <person name="Barry K."/>
            <person name="Miller A.N."/>
            <person name="Grigoriev I.V."/>
            <person name="Debuchy R."/>
            <person name="Gladieux P."/>
            <person name="Thoren M.H."/>
            <person name="Johannesson H."/>
        </authorList>
    </citation>
    <scope>NUCLEOTIDE SEQUENCE</scope>
    <source>
        <strain evidence="3">CBS 606.72</strain>
    </source>
</reference>
<evidence type="ECO:0000259" key="2">
    <source>
        <dbReference type="PROSITE" id="PS50013"/>
    </source>
</evidence>
<name>A0AA39WKA9_9PEZI</name>
<gene>
    <name evidence="3" type="ORF">B0T14DRAFT_568502</name>
</gene>
<evidence type="ECO:0000256" key="1">
    <source>
        <dbReference type="ARBA" id="ARBA00011353"/>
    </source>
</evidence>
<dbReference type="PROSITE" id="PS50013">
    <property type="entry name" value="CHROMO_2"/>
    <property type="match status" value="1"/>
</dbReference>